<dbReference type="Gene3D" id="3.40.50.10300">
    <property type="entry name" value="CoaB-like"/>
    <property type="match status" value="1"/>
</dbReference>
<evidence type="ECO:0000313" key="8">
    <source>
        <dbReference type="Proteomes" id="UP000276568"/>
    </source>
</evidence>
<name>A0A3N0HX86_9FIRM</name>
<comment type="similarity">
    <text evidence="3 4">In the C-terminal section; belongs to the PPC synthetase family.</text>
</comment>
<dbReference type="GO" id="GO:0015941">
    <property type="term" value="P:pantothenate catabolic process"/>
    <property type="evidence" value="ECO:0007669"/>
    <property type="project" value="InterPro"/>
</dbReference>
<evidence type="ECO:0000313" key="7">
    <source>
        <dbReference type="EMBL" id="RNM29393.1"/>
    </source>
</evidence>
<dbReference type="InterPro" id="IPR036551">
    <property type="entry name" value="Flavin_trans-like"/>
</dbReference>
<evidence type="ECO:0000256" key="4">
    <source>
        <dbReference type="RuleBase" id="RU364078"/>
    </source>
</evidence>
<dbReference type="PANTHER" id="PTHR14359:SF6">
    <property type="entry name" value="PHOSPHOPANTOTHENOYLCYSTEINE DECARBOXYLASE"/>
    <property type="match status" value="1"/>
</dbReference>
<keyword evidence="3" id="KW-0479">Metal-binding</keyword>
<feature type="binding site" evidence="3">
    <location>
        <position position="286"/>
    </location>
    <ligand>
        <name>CTP</name>
        <dbReference type="ChEBI" id="CHEBI:37563"/>
    </ligand>
</feature>
<dbReference type="GO" id="GO:0004633">
    <property type="term" value="F:phosphopantothenoylcysteine decarboxylase activity"/>
    <property type="evidence" value="ECO:0007669"/>
    <property type="project" value="UniProtKB-UniRule"/>
</dbReference>
<feature type="binding site" evidence="3">
    <location>
        <begin position="302"/>
        <end position="305"/>
    </location>
    <ligand>
        <name>CTP</name>
        <dbReference type="ChEBI" id="CHEBI:37563"/>
    </ligand>
</feature>
<feature type="region of interest" description="Phosphopantothenate--cysteine ligase" evidence="3">
    <location>
        <begin position="188"/>
        <end position="396"/>
    </location>
</feature>
<dbReference type="InterPro" id="IPR003382">
    <property type="entry name" value="Flavoprotein"/>
</dbReference>
<dbReference type="InterPro" id="IPR007085">
    <property type="entry name" value="DNA/pantothenate-metab_flavo_C"/>
</dbReference>
<feature type="binding site" evidence="3">
    <location>
        <position position="338"/>
    </location>
    <ligand>
        <name>CTP</name>
        <dbReference type="ChEBI" id="CHEBI:37563"/>
    </ligand>
</feature>
<dbReference type="GO" id="GO:0071513">
    <property type="term" value="C:phosphopantothenoylcysteine decarboxylase complex"/>
    <property type="evidence" value="ECO:0007669"/>
    <property type="project" value="TreeGrafter"/>
</dbReference>
<comment type="catalytic activity">
    <reaction evidence="3 4">
        <text>(R)-4'-phosphopantothenate + L-cysteine + CTP = N-[(R)-4-phosphopantothenoyl]-L-cysteine + CMP + diphosphate + H(+)</text>
        <dbReference type="Rhea" id="RHEA:19397"/>
        <dbReference type="ChEBI" id="CHEBI:10986"/>
        <dbReference type="ChEBI" id="CHEBI:15378"/>
        <dbReference type="ChEBI" id="CHEBI:33019"/>
        <dbReference type="ChEBI" id="CHEBI:35235"/>
        <dbReference type="ChEBI" id="CHEBI:37563"/>
        <dbReference type="ChEBI" id="CHEBI:59458"/>
        <dbReference type="ChEBI" id="CHEBI:60377"/>
        <dbReference type="EC" id="6.3.2.5"/>
    </reaction>
</comment>
<keyword evidence="2 3" id="KW-0456">Lyase</keyword>
<dbReference type="InterPro" id="IPR005252">
    <property type="entry name" value="CoaBC"/>
</dbReference>
<feature type="active site" description="Proton donor" evidence="3">
    <location>
        <position position="155"/>
    </location>
</feature>
<keyword evidence="3 4" id="KW-0288">FMN</keyword>
<dbReference type="UniPathway" id="UPA00241">
    <property type="reaction ID" value="UER00353"/>
</dbReference>
<sequence>MAKKHVLIGVCGGIAAYKACDLVSTLSKRDFEIKVMMTEHAAHFVPPLSFEALSKNPVETDLFHNPDDPIAHISLANWADIVVLVPATANVIAKVVHGISDDIVSTTFLACTCTKLICPAMNVDMYENPVTQENIQKAKDLGYQFVEPVVGHLACDATGKGKLAPVSDIVDCIEQLTHPDLSLAGKHVLITAGPTQEPMDPVRFISNHSSGKQGYAIAQAAKDMGANVTVVCGPCALADLPGVKMIHVQTAQEMFEAVKENYEKADYIIMAAAVGDYRPEVISDQKIKKSDETMQLRLVKNPDILAYVGQHKTHQILCGFAMETQDLEKNARQKLIDKNCDVLIGNNLFVEGAGFQGDTNVVCLITKESIDRLPKLTKSELGYKILKTMSKLEKEK</sequence>
<comment type="caution">
    <text evidence="3">Lacks conserved residue(s) required for the propagation of feature annotation.</text>
</comment>
<organism evidence="7 8">
    <name type="scientific">Absicoccus porci</name>
    <dbReference type="NCBI Taxonomy" id="2486576"/>
    <lineage>
        <taxon>Bacteria</taxon>
        <taxon>Bacillati</taxon>
        <taxon>Bacillota</taxon>
        <taxon>Erysipelotrichia</taxon>
        <taxon>Erysipelotrichales</taxon>
        <taxon>Erysipelotrichaceae</taxon>
        <taxon>Absicoccus</taxon>
    </lineage>
</organism>
<comment type="function">
    <text evidence="3">Catalyzes two sequential steps in the biosynthesis of coenzyme A. In the first step cysteine is conjugated to 4'-phosphopantothenate to form 4-phosphopantothenoylcysteine. In the second step the latter compound is decarboxylated to form 4'-phosphopantotheine.</text>
</comment>
<dbReference type="SUPFAM" id="SSF102645">
    <property type="entry name" value="CoaB-like"/>
    <property type="match status" value="1"/>
</dbReference>
<dbReference type="NCBIfam" id="TIGR00521">
    <property type="entry name" value="coaBC_dfp"/>
    <property type="match status" value="1"/>
</dbReference>
<keyword evidence="3 4" id="KW-0285">Flavoprotein</keyword>
<feature type="domain" description="DNA/pantothenate metabolism flavoprotein C-terminal" evidence="6">
    <location>
        <begin position="183"/>
        <end position="391"/>
    </location>
</feature>
<proteinExistence type="inferred from homology"/>
<accession>A0A3N0HX86</accession>
<feature type="domain" description="Flavoprotein" evidence="5">
    <location>
        <begin position="4"/>
        <end position="175"/>
    </location>
</feature>
<dbReference type="Pfam" id="PF02441">
    <property type="entry name" value="Flavoprotein"/>
    <property type="match status" value="1"/>
</dbReference>
<dbReference type="Proteomes" id="UP000276568">
    <property type="component" value="Unassembled WGS sequence"/>
</dbReference>
<feature type="region of interest" description="Phosphopantothenoylcysteine decarboxylase" evidence="3">
    <location>
        <begin position="1"/>
        <end position="187"/>
    </location>
</feature>
<feature type="binding site" evidence="3">
    <location>
        <position position="320"/>
    </location>
    <ligand>
        <name>CTP</name>
        <dbReference type="ChEBI" id="CHEBI:37563"/>
    </ligand>
</feature>
<comment type="similarity">
    <text evidence="3 4">In the N-terminal section; belongs to the HFCD (homo-oligomeric flavin containing Cys decarboxylase) superfamily.</text>
</comment>
<evidence type="ECO:0000259" key="5">
    <source>
        <dbReference type="Pfam" id="PF02441"/>
    </source>
</evidence>
<comment type="cofactor">
    <cofactor evidence="3">
        <name>Mg(2+)</name>
        <dbReference type="ChEBI" id="CHEBI:18420"/>
    </cofactor>
</comment>
<comment type="catalytic activity">
    <reaction evidence="3 4">
        <text>N-[(R)-4-phosphopantothenoyl]-L-cysteine + H(+) = (R)-4'-phosphopantetheine + CO2</text>
        <dbReference type="Rhea" id="RHEA:16793"/>
        <dbReference type="ChEBI" id="CHEBI:15378"/>
        <dbReference type="ChEBI" id="CHEBI:16526"/>
        <dbReference type="ChEBI" id="CHEBI:59458"/>
        <dbReference type="ChEBI" id="CHEBI:61723"/>
        <dbReference type="EC" id="4.1.1.36"/>
    </reaction>
</comment>
<comment type="cofactor">
    <cofactor evidence="3">
        <name>FMN</name>
        <dbReference type="ChEBI" id="CHEBI:58210"/>
    </cofactor>
    <text evidence="3">Binds 1 FMN per subunit.</text>
</comment>
<comment type="caution">
    <text evidence="7">The sequence shown here is derived from an EMBL/GenBank/DDBJ whole genome shotgun (WGS) entry which is preliminary data.</text>
</comment>
<dbReference type="GO" id="GO:0010181">
    <property type="term" value="F:FMN binding"/>
    <property type="evidence" value="ECO:0007669"/>
    <property type="project" value="UniProtKB-UniRule"/>
</dbReference>
<gene>
    <name evidence="3 7" type="primary">coaBC</name>
    <name evidence="7" type="ORF">EDX97_10415</name>
</gene>
<dbReference type="EC" id="6.3.2.5" evidence="3"/>
<dbReference type="HAMAP" id="MF_02225">
    <property type="entry name" value="CoaBC"/>
    <property type="match status" value="1"/>
</dbReference>
<evidence type="ECO:0000256" key="1">
    <source>
        <dbReference type="ARBA" id="ARBA00022793"/>
    </source>
</evidence>
<dbReference type="EMBL" id="RJQC01000004">
    <property type="protein sequence ID" value="RNM29393.1"/>
    <property type="molecule type" value="Genomic_DNA"/>
</dbReference>
<feature type="binding site" evidence="3">
    <location>
        <position position="334"/>
    </location>
    <ligand>
        <name>CTP</name>
        <dbReference type="ChEBI" id="CHEBI:37563"/>
    </ligand>
</feature>
<reference evidence="7 8" key="1">
    <citation type="submission" date="2018-11" db="EMBL/GenBank/DDBJ databases">
        <title>Clostridium sp. nov., a member of the family Erysipelotrichaceae isolated from pig faeces.</title>
        <authorList>
            <person name="Chang Y.-H."/>
        </authorList>
    </citation>
    <scope>NUCLEOTIDE SEQUENCE [LARGE SCALE GENOMIC DNA]</scope>
    <source>
        <strain evidence="7 8">YH-panp20</strain>
    </source>
</reference>
<dbReference type="GO" id="GO:0015937">
    <property type="term" value="P:coenzyme A biosynthetic process"/>
    <property type="evidence" value="ECO:0007669"/>
    <property type="project" value="UniProtKB-UniRule"/>
</dbReference>
<dbReference type="Pfam" id="PF04127">
    <property type="entry name" value="DFP"/>
    <property type="match status" value="1"/>
</dbReference>
<dbReference type="GO" id="GO:0046872">
    <property type="term" value="F:metal ion binding"/>
    <property type="evidence" value="ECO:0007669"/>
    <property type="project" value="UniProtKB-KW"/>
</dbReference>
<dbReference type="RefSeq" id="WP_128521080.1">
    <property type="nucleotide sequence ID" value="NZ_CAUWBR010000022.1"/>
</dbReference>
<comment type="pathway">
    <text evidence="3 4">Cofactor biosynthesis; coenzyme A biosynthesis; CoA from (R)-pantothenate: step 2/5.</text>
</comment>
<dbReference type="OrthoDB" id="9802554at2"/>
<evidence type="ECO:0000256" key="3">
    <source>
        <dbReference type="HAMAP-Rule" id="MF_02225"/>
    </source>
</evidence>
<keyword evidence="8" id="KW-1185">Reference proteome</keyword>
<keyword evidence="1 3" id="KW-0210">Decarboxylase</keyword>
<keyword evidence="3 4" id="KW-0436">Ligase</keyword>
<feature type="binding site" evidence="3">
    <location>
        <position position="276"/>
    </location>
    <ligand>
        <name>CTP</name>
        <dbReference type="ChEBI" id="CHEBI:37563"/>
    </ligand>
</feature>
<comment type="pathway">
    <text evidence="3 4">Cofactor biosynthesis; coenzyme A biosynthesis; CoA from (R)-pantothenate: step 3/5.</text>
</comment>
<comment type="function">
    <text evidence="4">Catalyzes two steps in the biosynthesis of coenzyme A. In the first step cysteine is conjugated to 4'-phosphopantothenate to form 4-phosphopantothenoylcysteine, in the latter compound is decarboxylated to form 4'-phosphopantotheine.</text>
</comment>
<dbReference type="GO" id="GO:0004632">
    <property type="term" value="F:phosphopantothenate--cysteine ligase activity"/>
    <property type="evidence" value="ECO:0007669"/>
    <property type="project" value="UniProtKB-UniRule"/>
</dbReference>
<dbReference type="PANTHER" id="PTHR14359">
    <property type="entry name" value="HOMO-OLIGOMERIC FLAVIN CONTAINING CYS DECARBOXYLASE FAMILY"/>
    <property type="match status" value="1"/>
</dbReference>
<evidence type="ECO:0000259" key="6">
    <source>
        <dbReference type="Pfam" id="PF04127"/>
    </source>
</evidence>
<dbReference type="SUPFAM" id="SSF52507">
    <property type="entry name" value="Homo-oligomeric flavin-containing Cys decarboxylases, HFCD"/>
    <property type="match status" value="1"/>
</dbReference>
<protein>
    <recommendedName>
        <fullName evidence="3">Coenzyme A biosynthesis bifunctional protein CoaBC</fullName>
    </recommendedName>
    <alternativeName>
        <fullName evidence="3">DNA/pantothenate metabolism flavoprotein</fullName>
    </alternativeName>
    <alternativeName>
        <fullName evidence="3">Phosphopantothenoylcysteine synthetase/decarboxylase</fullName>
        <shortName evidence="3">PPCS-PPCDC</shortName>
    </alternativeName>
    <domain>
        <recommendedName>
            <fullName evidence="3">Phosphopantothenoylcysteine decarboxylase</fullName>
            <shortName evidence="3">PPC decarboxylase</shortName>
            <shortName evidence="3">PPC-DC</shortName>
            <ecNumber evidence="3">4.1.1.36</ecNumber>
        </recommendedName>
        <alternativeName>
            <fullName evidence="3">CoaC</fullName>
        </alternativeName>
    </domain>
    <domain>
        <recommendedName>
            <fullName evidence="3">Phosphopantothenate--cysteine ligase</fullName>
            <ecNumber evidence="3">6.3.2.5</ecNumber>
        </recommendedName>
        <alternativeName>
            <fullName evidence="3">CoaB</fullName>
        </alternativeName>
        <alternativeName>
            <fullName evidence="3">Phosphopantothenoylcysteine synthetase</fullName>
            <shortName evidence="3">PPC synthetase</shortName>
            <shortName evidence="3">PPC-S</shortName>
        </alternativeName>
    </domain>
</protein>
<keyword evidence="3" id="KW-0511">Multifunctional enzyme</keyword>
<dbReference type="Gene3D" id="3.40.50.1950">
    <property type="entry name" value="Flavin prenyltransferase-like"/>
    <property type="match status" value="1"/>
</dbReference>
<dbReference type="EC" id="4.1.1.36" evidence="3"/>
<keyword evidence="3" id="KW-0460">Magnesium</keyword>
<dbReference type="InterPro" id="IPR035929">
    <property type="entry name" value="CoaB-like_sf"/>
</dbReference>
<dbReference type="AlphaFoldDB" id="A0A3N0HX86"/>
<evidence type="ECO:0000256" key="2">
    <source>
        <dbReference type="ARBA" id="ARBA00023239"/>
    </source>
</evidence>